<dbReference type="Proteomes" id="UP000663881">
    <property type="component" value="Unassembled WGS sequence"/>
</dbReference>
<protein>
    <submittedName>
        <fullName evidence="1">Uncharacterized protein</fullName>
    </submittedName>
</protein>
<dbReference type="EMBL" id="CAJOAY010035299">
    <property type="protein sequence ID" value="CAF4450561.1"/>
    <property type="molecule type" value="Genomic_DNA"/>
</dbReference>
<evidence type="ECO:0000313" key="1">
    <source>
        <dbReference type="EMBL" id="CAF4450561.1"/>
    </source>
</evidence>
<accession>A0A820S9R3</accession>
<proteinExistence type="predicted"/>
<gene>
    <name evidence="1" type="ORF">OKA104_LOCUS54138</name>
</gene>
<feature type="non-terminal residue" evidence="1">
    <location>
        <position position="1"/>
    </location>
</feature>
<reference evidence="1" key="1">
    <citation type="submission" date="2021-02" db="EMBL/GenBank/DDBJ databases">
        <authorList>
            <person name="Nowell W R."/>
        </authorList>
    </citation>
    <scope>NUCLEOTIDE SEQUENCE</scope>
</reference>
<dbReference type="AlphaFoldDB" id="A0A820S9R3"/>
<name>A0A820S9R3_9BILA</name>
<comment type="caution">
    <text evidence="1">The sequence shown here is derived from an EMBL/GenBank/DDBJ whole genome shotgun (WGS) entry which is preliminary data.</text>
</comment>
<organism evidence="1 2">
    <name type="scientific">Adineta steineri</name>
    <dbReference type="NCBI Taxonomy" id="433720"/>
    <lineage>
        <taxon>Eukaryota</taxon>
        <taxon>Metazoa</taxon>
        <taxon>Spiralia</taxon>
        <taxon>Gnathifera</taxon>
        <taxon>Rotifera</taxon>
        <taxon>Eurotatoria</taxon>
        <taxon>Bdelloidea</taxon>
        <taxon>Adinetida</taxon>
        <taxon>Adinetidae</taxon>
        <taxon>Adineta</taxon>
    </lineage>
</organism>
<sequence>CDSLDKVSPSLSLLRTLINCQYSVETLLDDLRQQIF</sequence>
<evidence type="ECO:0000313" key="2">
    <source>
        <dbReference type="Proteomes" id="UP000663881"/>
    </source>
</evidence>